<protein>
    <submittedName>
        <fullName evidence="1">Uncharacterized protein</fullName>
    </submittedName>
</protein>
<comment type="caution">
    <text evidence="1">The sequence shown here is derived from an EMBL/GenBank/DDBJ whole genome shotgun (WGS) entry which is preliminary data.</text>
</comment>
<evidence type="ECO:0000313" key="2">
    <source>
        <dbReference type="Proteomes" id="UP000829196"/>
    </source>
</evidence>
<gene>
    <name evidence="1" type="ORF">KFK09_013944</name>
</gene>
<dbReference type="EMBL" id="JAGYWB010000010">
    <property type="protein sequence ID" value="KAI0507816.1"/>
    <property type="molecule type" value="Genomic_DNA"/>
</dbReference>
<dbReference type="AlphaFoldDB" id="A0A8T3BBL0"/>
<keyword evidence="2" id="KW-1185">Reference proteome</keyword>
<evidence type="ECO:0000313" key="1">
    <source>
        <dbReference type="EMBL" id="KAI0507816.1"/>
    </source>
</evidence>
<organism evidence="1 2">
    <name type="scientific">Dendrobium nobile</name>
    <name type="common">Orchid</name>
    <dbReference type="NCBI Taxonomy" id="94219"/>
    <lineage>
        <taxon>Eukaryota</taxon>
        <taxon>Viridiplantae</taxon>
        <taxon>Streptophyta</taxon>
        <taxon>Embryophyta</taxon>
        <taxon>Tracheophyta</taxon>
        <taxon>Spermatophyta</taxon>
        <taxon>Magnoliopsida</taxon>
        <taxon>Liliopsida</taxon>
        <taxon>Asparagales</taxon>
        <taxon>Orchidaceae</taxon>
        <taxon>Epidendroideae</taxon>
        <taxon>Malaxideae</taxon>
        <taxon>Dendrobiinae</taxon>
        <taxon>Dendrobium</taxon>
    </lineage>
</organism>
<sequence length="123" mass="13968">MKTKRNLGILNKILSTHLLNKPPFVFDRKTTNNFRTSSPYSRQPYLDTCKSNREQIERYGTWVLGSPLPSPIPFGLCFQKTKFLNLEPAILQTVSSIGVSTHKKLTFSPMKHETSINNSRNGA</sequence>
<accession>A0A8T3BBL0</accession>
<reference evidence="1" key="1">
    <citation type="journal article" date="2022" name="Front. Genet.">
        <title>Chromosome-Scale Assembly of the Dendrobium nobile Genome Provides Insights Into the Molecular Mechanism of the Biosynthesis of the Medicinal Active Ingredient of Dendrobium.</title>
        <authorList>
            <person name="Xu Q."/>
            <person name="Niu S.-C."/>
            <person name="Li K.-L."/>
            <person name="Zheng P.-J."/>
            <person name="Zhang X.-J."/>
            <person name="Jia Y."/>
            <person name="Liu Y."/>
            <person name="Niu Y.-X."/>
            <person name="Yu L.-H."/>
            <person name="Chen D.-F."/>
            <person name="Zhang G.-Q."/>
        </authorList>
    </citation>
    <scope>NUCLEOTIDE SEQUENCE</scope>
    <source>
        <tissue evidence="1">Leaf</tissue>
    </source>
</reference>
<dbReference type="SMR" id="A0A8T3BBL0"/>
<dbReference type="Proteomes" id="UP000829196">
    <property type="component" value="Unassembled WGS sequence"/>
</dbReference>
<name>A0A8T3BBL0_DENNO</name>
<proteinExistence type="predicted"/>